<evidence type="ECO:0000256" key="3">
    <source>
        <dbReference type="ARBA" id="ARBA00022490"/>
    </source>
</evidence>
<evidence type="ECO:0000256" key="5">
    <source>
        <dbReference type="SAM" id="MobiDB-lite"/>
    </source>
</evidence>
<keyword evidence="4" id="KW-0539">Nucleus</keyword>
<reference evidence="7" key="2">
    <citation type="submission" date="2018-05" db="EMBL/GenBank/DDBJ databases">
        <title>OmerRS3 (Oryza meridionalis Reference Sequence Version 3).</title>
        <authorList>
            <person name="Zhang J."/>
            <person name="Kudrna D."/>
            <person name="Lee S."/>
            <person name="Talag J."/>
            <person name="Welchert J."/>
            <person name="Wing R.A."/>
        </authorList>
    </citation>
    <scope>NUCLEOTIDE SEQUENCE [LARGE SCALE GENOMIC DNA]</scope>
    <source>
        <strain evidence="7">cv. OR44</strain>
    </source>
</reference>
<dbReference type="InterPro" id="IPR038881">
    <property type="entry name" value="Yae1-like"/>
</dbReference>
<evidence type="ECO:0000313" key="8">
    <source>
        <dbReference type="Proteomes" id="UP000008021"/>
    </source>
</evidence>
<protein>
    <recommendedName>
        <fullName evidence="6">Essential protein Yae1 N-terminal domain-containing protein</fullName>
    </recommendedName>
</protein>
<keyword evidence="3" id="KW-0963">Cytoplasm</keyword>
<name>A0A0E0CCZ7_9ORYZ</name>
<dbReference type="STRING" id="40149.A0A0E0CCZ7"/>
<dbReference type="PANTHER" id="PTHR18829:SF0">
    <property type="entry name" value="PROTEIN YAE1 HOMOLOG"/>
    <property type="match status" value="1"/>
</dbReference>
<proteinExistence type="predicted"/>
<dbReference type="InterPro" id="IPR019191">
    <property type="entry name" value="Essential_protein_Yae1_N"/>
</dbReference>
<dbReference type="Pfam" id="PF09811">
    <property type="entry name" value="Yae1_N"/>
    <property type="match status" value="1"/>
</dbReference>
<dbReference type="HOGENOM" id="CLU_069930_1_1_1"/>
<feature type="region of interest" description="Disordered" evidence="5">
    <location>
        <begin position="73"/>
        <end position="99"/>
    </location>
</feature>
<reference evidence="7" key="1">
    <citation type="submission" date="2015-04" db="UniProtKB">
        <authorList>
            <consortium name="EnsemblPlants"/>
        </authorList>
    </citation>
    <scope>IDENTIFICATION</scope>
</reference>
<accession>A0A0E0CCZ7</accession>
<dbReference type="Gramene" id="OMERI01G40780.3">
    <property type="protein sequence ID" value="OMERI01G40780.3"/>
    <property type="gene ID" value="OMERI01G40780"/>
</dbReference>
<dbReference type="GO" id="GO:0005634">
    <property type="term" value="C:nucleus"/>
    <property type="evidence" value="ECO:0007669"/>
    <property type="project" value="UniProtKB-SubCell"/>
</dbReference>
<organism evidence="7">
    <name type="scientific">Oryza meridionalis</name>
    <dbReference type="NCBI Taxonomy" id="40149"/>
    <lineage>
        <taxon>Eukaryota</taxon>
        <taxon>Viridiplantae</taxon>
        <taxon>Streptophyta</taxon>
        <taxon>Embryophyta</taxon>
        <taxon>Tracheophyta</taxon>
        <taxon>Spermatophyta</taxon>
        <taxon>Magnoliopsida</taxon>
        <taxon>Liliopsida</taxon>
        <taxon>Poales</taxon>
        <taxon>Poaceae</taxon>
        <taxon>BOP clade</taxon>
        <taxon>Oryzoideae</taxon>
        <taxon>Oryzeae</taxon>
        <taxon>Oryzinae</taxon>
        <taxon>Oryza</taxon>
    </lineage>
</organism>
<keyword evidence="8" id="KW-1185">Reference proteome</keyword>
<feature type="region of interest" description="Disordered" evidence="5">
    <location>
        <begin position="1"/>
        <end position="58"/>
    </location>
</feature>
<evidence type="ECO:0000256" key="1">
    <source>
        <dbReference type="ARBA" id="ARBA00004123"/>
    </source>
</evidence>
<feature type="compositionally biased region" description="Polar residues" evidence="5">
    <location>
        <begin position="1"/>
        <end position="10"/>
    </location>
</feature>
<evidence type="ECO:0000256" key="4">
    <source>
        <dbReference type="ARBA" id="ARBA00023242"/>
    </source>
</evidence>
<evidence type="ECO:0000256" key="2">
    <source>
        <dbReference type="ARBA" id="ARBA00004496"/>
    </source>
</evidence>
<dbReference type="EnsemblPlants" id="OMERI01G40780.3">
    <property type="protein sequence ID" value="OMERI01G40780.3"/>
    <property type="gene ID" value="OMERI01G40780"/>
</dbReference>
<evidence type="ECO:0000259" key="6">
    <source>
        <dbReference type="Pfam" id="PF09811"/>
    </source>
</evidence>
<dbReference type="Proteomes" id="UP000008021">
    <property type="component" value="Chromosome 1"/>
</dbReference>
<comment type="subcellular location">
    <subcellularLocation>
        <location evidence="2">Cytoplasm</location>
    </subcellularLocation>
    <subcellularLocation>
        <location evidence="1">Nucleus</location>
    </subcellularLocation>
</comment>
<evidence type="ECO:0000313" key="7">
    <source>
        <dbReference type="EnsemblPlants" id="OMERI01G40780.3"/>
    </source>
</evidence>
<dbReference type="GO" id="GO:0005737">
    <property type="term" value="C:cytoplasm"/>
    <property type="evidence" value="ECO:0007669"/>
    <property type="project" value="UniProtKB-SubCell"/>
</dbReference>
<feature type="compositionally biased region" description="Basic residues" evidence="5">
    <location>
        <begin position="20"/>
        <end position="34"/>
    </location>
</feature>
<feature type="domain" description="Essential protein Yae1 N-terminal" evidence="6">
    <location>
        <begin position="122"/>
        <end position="159"/>
    </location>
</feature>
<dbReference type="PANTHER" id="PTHR18829">
    <property type="entry name" value="PROTEIN YAE1 HOMOLOG"/>
    <property type="match status" value="1"/>
</dbReference>
<dbReference type="AlphaFoldDB" id="A0A0E0CCZ7"/>
<sequence>MAHTTSSPLVSASLKFPTHASHRTSPRRRRRRRAALPFSVSGHPPRPSAVASSMAGSEDLSGLTASLGELHVESSAPKDSEISQPGKSVDDDVWDDVWDSPGHGSTLDREWAHRQNQFHKMGYRDGIAEGQKDIAQEGFNVGFGQSVHVGYKWGLVRGITSALASLPDNLKEKMFLNVQCRGQLQDLNNSVQEISAENALQMFHESILQSSHSSEEPDATLKRATDSSRLQSLSKDLVILLREFPYVKFSEELTRDS</sequence>